<feature type="transmembrane region" description="Helical" evidence="8">
    <location>
        <begin position="105"/>
        <end position="124"/>
    </location>
</feature>
<comment type="caution">
    <text evidence="9">The sequence shown here is derived from an EMBL/GenBank/DDBJ whole genome shotgun (WGS) entry which is preliminary data.</text>
</comment>
<evidence type="ECO:0000256" key="3">
    <source>
        <dbReference type="ARBA" id="ARBA00022448"/>
    </source>
</evidence>
<feature type="transmembrane region" description="Helical" evidence="8">
    <location>
        <begin position="130"/>
        <end position="155"/>
    </location>
</feature>
<evidence type="ECO:0000256" key="2">
    <source>
        <dbReference type="ARBA" id="ARBA00010076"/>
    </source>
</evidence>
<dbReference type="GO" id="GO:0012505">
    <property type="term" value="C:endomembrane system"/>
    <property type="evidence" value="ECO:0007669"/>
    <property type="project" value="UniProtKB-SubCell"/>
</dbReference>
<feature type="transmembrane region" description="Helical" evidence="8">
    <location>
        <begin position="33"/>
        <end position="51"/>
    </location>
</feature>
<keyword evidence="10" id="KW-1185">Reference proteome</keyword>
<dbReference type="PANTHER" id="PTHR12479">
    <property type="entry name" value="LYSOSOMAL-ASSOCIATED TRANSMEMBRANE PROTEIN"/>
    <property type="match status" value="1"/>
</dbReference>
<evidence type="ECO:0000256" key="6">
    <source>
        <dbReference type="ARBA" id="ARBA00023136"/>
    </source>
</evidence>
<dbReference type="PANTHER" id="PTHR12479:SF10">
    <property type="entry name" value="LYSOSOMAL-ASSOCIATED TRANSMEMBRANE PROTEIN"/>
    <property type="match status" value="1"/>
</dbReference>
<sequence>MLAMRLGKLGSRRNSEWICFGCLHVRTATITLGIWHLSLHILALVVLALLMRNHNLMEQNYNREDYQQNDFLPTPLSKIKSDEYPYYLPTTQDGKTIYSSDMDMGALMTICTLSITLLMLYGTIKGKASHLLPFFCLQLFDFAVTALTATGYFCYLRSIHRLVEEHWHNLPSKKLLLSLSPQMLSIVVLTTFLISMAWKACCISVVWRCYKFLTLKQQNIRNTIHFIAFDATDGRMADADYSSILCGQEAAICGRLSKQTPPPSYQDVMGDQPPPYPASIEVFQETPPQQFRTVTMETPWLPEEAERITSVPEDVEEVVSGQEEGETNCESVVSEEPQVGPSTIVSPASE</sequence>
<evidence type="ECO:0000313" key="10">
    <source>
        <dbReference type="Proteomes" id="UP001431783"/>
    </source>
</evidence>
<comment type="subcellular location">
    <subcellularLocation>
        <location evidence="1">Endomembrane system</location>
        <topology evidence="1">Multi-pass membrane protein</topology>
    </subcellularLocation>
</comment>
<keyword evidence="3" id="KW-0813">Transport</keyword>
<feature type="compositionally biased region" description="Polar residues" evidence="7">
    <location>
        <begin position="340"/>
        <end position="350"/>
    </location>
</feature>
<dbReference type="Proteomes" id="UP001431783">
    <property type="component" value="Unassembled WGS sequence"/>
</dbReference>
<keyword evidence="6 8" id="KW-0472">Membrane</keyword>
<feature type="transmembrane region" description="Helical" evidence="8">
    <location>
        <begin position="175"/>
        <end position="198"/>
    </location>
</feature>
<keyword evidence="5 8" id="KW-1133">Transmembrane helix</keyword>
<dbReference type="Pfam" id="PF03821">
    <property type="entry name" value="Mtp"/>
    <property type="match status" value="1"/>
</dbReference>
<accession>A0AAW1V8A5</accession>
<protein>
    <recommendedName>
        <fullName evidence="11">Lysosomal-associated transmembrane protein 4B</fullName>
    </recommendedName>
</protein>
<evidence type="ECO:0000256" key="7">
    <source>
        <dbReference type="SAM" id="MobiDB-lite"/>
    </source>
</evidence>
<proteinExistence type="inferred from homology"/>
<evidence type="ECO:0000256" key="4">
    <source>
        <dbReference type="ARBA" id="ARBA00022692"/>
    </source>
</evidence>
<dbReference type="InterPro" id="IPR051115">
    <property type="entry name" value="LAPTM_transporter"/>
</dbReference>
<dbReference type="GO" id="GO:0005765">
    <property type="term" value="C:lysosomal membrane"/>
    <property type="evidence" value="ECO:0007669"/>
    <property type="project" value="TreeGrafter"/>
</dbReference>
<evidence type="ECO:0000313" key="9">
    <source>
        <dbReference type="EMBL" id="KAK9888245.1"/>
    </source>
</evidence>
<evidence type="ECO:0000256" key="1">
    <source>
        <dbReference type="ARBA" id="ARBA00004127"/>
    </source>
</evidence>
<feature type="compositionally biased region" description="Acidic residues" evidence="7">
    <location>
        <begin position="313"/>
        <end position="327"/>
    </location>
</feature>
<dbReference type="EMBL" id="JARQZJ010000121">
    <property type="protein sequence ID" value="KAK9888245.1"/>
    <property type="molecule type" value="Genomic_DNA"/>
</dbReference>
<comment type="similarity">
    <text evidence="2">Belongs to the LAPTM4/LAPTM5 transporter family.</text>
</comment>
<evidence type="ECO:0000256" key="5">
    <source>
        <dbReference type="ARBA" id="ARBA00022989"/>
    </source>
</evidence>
<dbReference type="AlphaFoldDB" id="A0AAW1V8A5"/>
<gene>
    <name evidence="9" type="ORF">WA026_000510</name>
</gene>
<organism evidence="9 10">
    <name type="scientific">Henosepilachna vigintioctopunctata</name>
    <dbReference type="NCBI Taxonomy" id="420089"/>
    <lineage>
        <taxon>Eukaryota</taxon>
        <taxon>Metazoa</taxon>
        <taxon>Ecdysozoa</taxon>
        <taxon>Arthropoda</taxon>
        <taxon>Hexapoda</taxon>
        <taxon>Insecta</taxon>
        <taxon>Pterygota</taxon>
        <taxon>Neoptera</taxon>
        <taxon>Endopterygota</taxon>
        <taxon>Coleoptera</taxon>
        <taxon>Polyphaga</taxon>
        <taxon>Cucujiformia</taxon>
        <taxon>Coccinelloidea</taxon>
        <taxon>Coccinellidae</taxon>
        <taxon>Epilachninae</taxon>
        <taxon>Epilachnini</taxon>
        <taxon>Henosepilachna</taxon>
    </lineage>
</organism>
<dbReference type="InterPro" id="IPR004687">
    <property type="entry name" value="LAPTM4/5"/>
</dbReference>
<evidence type="ECO:0008006" key="11">
    <source>
        <dbReference type="Google" id="ProtNLM"/>
    </source>
</evidence>
<keyword evidence="4 8" id="KW-0812">Transmembrane</keyword>
<feature type="region of interest" description="Disordered" evidence="7">
    <location>
        <begin position="305"/>
        <end position="350"/>
    </location>
</feature>
<name>A0AAW1V8A5_9CUCU</name>
<evidence type="ECO:0000256" key="8">
    <source>
        <dbReference type="SAM" id="Phobius"/>
    </source>
</evidence>
<reference evidence="9 10" key="1">
    <citation type="submission" date="2023-03" db="EMBL/GenBank/DDBJ databases">
        <title>Genome insight into feeding habits of ladybird beetles.</title>
        <authorList>
            <person name="Li H.-S."/>
            <person name="Huang Y.-H."/>
            <person name="Pang H."/>
        </authorList>
    </citation>
    <scope>NUCLEOTIDE SEQUENCE [LARGE SCALE GENOMIC DNA]</scope>
    <source>
        <strain evidence="9">SYSU_2023b</strain>
        <tissue evidence="9">Whole body</tissue>
    </source>
</reference>